<dbReference type="InterPro" id="IPR038670">
    <property type="entry name" value="HslJ-like_sf"/>
</dbReference>
<dbReference type="AlphaFoldDB" id="A0A1H8RQB7"/>
<dbReference type="Proteomes" id="UP000198960">
    <property type="component" value="Unassembled WGS sequence"/>
</dbReference>
<protein>
    <submittedName>
        <fullName evidence="3">Heat shock protein HslJ</fullName>
    </submittedName>
</protein>
<dbReference type="STRING" id="673521.SAMN05660991_01260"/>
<evidence type="ECO:0000259" key="2">
    <source>
        <dbReference type="Pfam" id="PF03724"/>
    </source>
</evidence>
<evidence type="ECO:0000313" key="3">
    <source>
        <dbReference type="EMBL" id="SEO68487.1"/>
    </source>
</evidence>
<feature type="domain" description="DUF306" evidence="2">
    <location>
        <begin position="142"/>
        <end position="245"/>
    </location>
</feature>
<dbReference type="Pfam" id="PF03724">
    <property type="entry name" value="META"/>
    <property type="match status" value="2"/>
</dbReference>
<sequence length="252" mass="25939">MTRLLALAVLLALAAGCADPTDAAGGPDVHGAWDLVSGDVDGVPLPLPPGAAATLVAEDERLSGTAFCNSWFAGYRLDGEVLTLEPIGATQMACAEPIMAAEARFLAALSVVDRVARDGDDLVLGGPDVVLRFTRHVPEPDRELVGTRWVLDTLVDRETASSVQGEPLLQLAADGTAVFGTGCHSTTGSWRRDGDVLTVEPGASTLTGCDPPLEAQVEQVSAVLTAGATVAIDGDRLTLTAPDGRGLGYRAA</sequence>
<dbReference type="PROSITE" id="PS51257">
    <property type="entry name" value="PROKAR_LIPOPROTEIN"/>
    <property type="match status" value="1"/>
</dbReference>
<proteinExistence type="predicted"/>
<keyword evidence="3" id="KW-0346">Stress response</keyword>
<evidence type="ECO:0000313" key="4">
    <source>
        <dbReference type="Proteomes" id="UP000198960"/>
    </source>
</evidence>
<dbReference type="RefSeq" id="WP_139220411.1">
    <property type="nucleotide sequence ID" value="NZ_FOEE01000003.1"/>
</dbReference>
<accession>A0A1H8RQB7</accession>
<keyword evidence="4" id="KW-1185">Reference proteome</keyword>
<dbReference type="InterPro" id="IPR053147">
    <property type="entry name" value="Hsp_HslJ-like"/>
</dbReference>
<gene>
    <name evidence="3" type="ORF">SAMN05660991_01260</name>
</gene>
<dbReference type="PANTHER" id="PTHR35535:SF1">
    <property type="entry name" value="HEAT SHOCK PROTEIN HSLJ"/>
    <property type="match status" value="1"/>
</dbReference>
<dbReference type="OrthoDB" id="507754at2"/>
<dbReference type="InterPro" id="IPR005184">
    <property type="entry name" value="DUF306_Meta_HslJ"/>
</dbReference>
<reference evidence="4" key="1">
    <citation type="submission" date="2016-10" db="EMBL/GenBank/DDBJ databases">
        <authorList>
            <person name="Varghese N."/>
            <person name="Submissions S."/>
        </authorList>
    </citation>
    <scope>NUCLEOTIDE SEQUENCE [LARGE SCALE GENOMIC DNA]</scope>
    <source>
        <strain evidence="4">DSM 45413</strain>
    </source>
</reference>
<keyword evidence="1" id="KW-0732">Signal</keyword>
<organism evidence="3 4">
    <name type="scientific">Trujillonella endophytica</name>
    <dbReference type="NCBI Taxonomy" id="673521"/>
    <lineage>
        <taxon>Bacteria</taxon>
        <taxon>Bacillati</taxon>
        <taxon>Actinomycetota</taxon>
        <taxon>Actinomycetes</taxon>
        <taxon>Geodermatophilales</taxon>
        <taxon>Geodermatophilaceae</taxon>
        <taxon>Trujillonella</taxon>
    </lineage>
</organism>
<feature type="chain" id="PRO_5011463173" evidence="1">
    <location>
        <begin position="24"/>
        <end position="252"/>
    </location>
</feature>
<name>A0A1H8RQB7_9ACTN</name>
<dbReference type="Gene3D" id="2.40.128.270">
    <property type="match status" value="2"/>
</dbReference>
<feature type="domain" description="DUF306" evidence="2">
    <location>
        <begin position="30"/>
        <end position="128"/>
    </location>
</feature>
<evidence type="ECO:0000256" key="1">
    <source>
        <dbReference type="SAM" id="SignalP"/>
    </source>
</evidence>
<feature type="signal peptide" evidence="1">
    <location>
        <begin position="1"/>
        <end position="23"/>
    </location>
</feature>
<dbReference type="EMBL" id="FOEE01000003">
    <property type="protein sequence ID" value="SEO68487.1"/>
    <property type="molecule type" value="Genomic_DNA"/>
</dbReference>
<dbReference type="PANTHER" id="PTHR35535">
    <property type="entry name" value="HEAT SHOCK PROTEIN HSLJ"/>
    <property type="match status" value="1"/>
</dbReference>